<feature type="domain" description="MH2" evidence="12">
    <location>
        <begin position="424"/>
        <end position="646"/>
    </location>
</feature>
<evidence type="ECO:0000256" key="5">
    <source>
        <dbReference type="ARBA" id="ARBA00023015"/>
    </source>
</evidence>
<evidence type="ECO:0000256" key="2">
    <source>
        <dbReference type="ARBA" id="ARBA00022490"/>
    </source>
</evidence>
<evidence type="ECO:0000256" key="9">
    <source>
        <dbReference type="RuleBase" id="RU361195"/>
    </source>
</evidence>
<dbReference type="Gene3D" id="2.60.200.10">
    <property type="match status" value="1"/>
</dbReference>
<feature type="domain" description="MH1" evidence="11">
    <location>
        <begin position="17"/>
        <end position="136"/>
    </location>
</feature>
<protein>
    <recommendedName>
        <fullName evidence="9">Mothers against decapentaplegic homolog</fullName>
        <shortName evidence="9">MAD homolog</shortName>
        <shortName evidence="9">Mothers against DPP homolog</shortName>
    </recommendedName>
    <alternativeName>
        <fullName evidence="9">SMAD family member</fullName>
    </alternativeName>
</protein>
<keyword evidence="4" id="KW-0862">Zinc</keyword>
<dbReference type="SUPFAM" id="SSF56366">
    <property type="entry name" value="SMAD MH1 domain"/>
    <property type="match status" value="1"/>
</dbReference>
<dbReference type="CDD" id="cd10492">
    <property type="entry name" value="MH1_SMAD_4"/>
    <property type="match status" value="1"/>
</dbReference>
<dbReference type="GO" id="GO:0000981">
    <property type="term" value="F:DNA-binding transcription factor activity, RNA polymerase II-specific"/>
    <property type="evidence" value="ECO:0007669"/>
    <property type="project" value="TreeGrafter"/>
</dbReference>
<feature type="compositionally biased region" description="Low complexity" evidence="10">
    <location>
        <begin position="256"/>
        <end position="268"/>
    </location>
</feature>
<comment type="subcellular location">
    <subcellularLocation>
        <location evidence="9">Cytoplasm</location>
    </subcellularLocation>
    <subcellularLocation>
        <location evidence="9">Nucleus</location>
    </subcellularLocation>
</comment>
<dbReference type="GO" id="GO:0051239">
    <property type="term" value="P:regulation of multicellular organismal process"/>
    <property type="evidence" value="ECO:0007669"/>
    <property type="project" value="UniProtKB-ARBA"/>
</dbReference>
<keyword evidence="7 9" id="KW-0804">Transcription</keyword>
<dbReference type="GO" id="GO:0005737">
    <property type="term" value="C:cytoplasm"/>
    <property type="evidence" value="ECO:0007669"/>
    <property type="project" value="UniProtKB-SubCell"/>
</dbReference>
<dbReference type="GO" id="GO:0046872">
    <property type="term" value="F:metal ion binding"/>
    <property type="evidence" value="ECO:0007669"/>
    <property type="project" value="UniProtKB-KW"/>
</dbReference>
<dbReference type="PROSITE" id="PS51076">
    <property type="entry name" value="MH2"/>
    <property type="match status" value="1"/>
</dbReference>
<keyword evidence="3" id="KW-0479">Metal-binding</keyword>
<dbReference type="GO" id="GO:0040024">
    <property type="term" value="P:dauer larval development"/>
    <property type="evidence" value="ECO:0007669"/>
    <property type="project" value="UniProtKB-ARBA"/>
</dbReference>
<dbReference type="GO" id="GO:0030154">
    <property type="term" value="P:cell differentiation"/>
    <property type="evidence" value="ECO:0007669"/>
    <property type="project" value="TreeGrafter"/>
</dbReference>
<keyword evidence="5 9" id="KW-0805">Transcription regulation</keyword>
<dbReference type="InterPro" id="IPR036578">
    <property type="entry name" value="SMAD_MH1_sf"/>
</dbReference>
<dbReference type="InParanoid" id="A0A6L2PDB4"/>
<dbReference type="SMART" id="SM00523">
    <property type="entry name" value="DWA"/>
    <property type="match status" value="1"/>
</dbReference>
<dbReference type="PANTHER" id="PTHR13703:SF45">
    <property type="entry name" value="MOTHERS AGAINST DECAPENTAPLEGIC HOMOLOG"/>
    <property type="match status" value="1"/>
</dbReference>
<feature type="compositionally biased region" description="Pro residues" evidence="10">
    <location>
        <begin position="235"/>
        <end position="244"/>
    </location>
</feature>
<evidence type="ECO:0000256" key="3">
    <source>
        <dbReference type="ARBA" id="ARBA00022723"/>
    </source>
</evidence>
<evidence type="ECO:0000259" key="12">
    <source>
        <dbReference type="PROSITE" id="PS51076"/>
    </source>
</evidence>
<comment type="similarity">
    <text evidence="1 9">Belongs to the dwarfin/SMAD family.</text>
</comment>
<dbReference type="OrthoDB" id="5875866at2759"/>
<proteinExistence type="inferred from homology"/>
<evidence type="ECO:0000256" key="10">
    <source>
        <dbReference type="SAM" id="MobiDB-lite"/>
    </source>
</evidence>
<dbReference type="GO" id="GO:0050793">
    <property type="term" value="P:regulation of developmental process"/>
    <property type="evidence" value="ECO:0007669"/>
    <property type="project" value="UniProtKB-ARBA"/>
</dbReference>
<dbReference type="SUPFAM" id="SSF49879">
    <property type="entry name" value="SMAD/FHA domain"/>
    <property type="match status" value="1"/>
</dbReference>
<dbReference type="GO" id="GO:0071144">
    <property type="term" value="C:heteromeric SMAD protein complex"/>
    <property type="evidence" value="ECO:0007669"/>
    <property type="project" value="TreeGrafter"/>
</dbReference>
<dbReference type="InterPro" id="IPR001132">
    <property type="entry name" value="SMAD_dom_Dwarfin-type"/>
</dbReference>
<keyword evidence="14" id="KW-1185">Reference proteome</keyword>
<sequence>MTTITSNAPTSADACLSIVHSLMCHRQGGESEGFAKRAIESLEKRDELDSLITAITTNGAHPSKCVTIQRTLDGRLQVAGRKGFPHVIYARIWRWPDLHKNELKHVKYCQFAFDLKCDSVCVNPYHYERVVSPGIGVFNAYLSGLSLQSGSSRLVKDEYSAGVVASGGMEVDGDVGVSHSVSQTIQHHPPQSQFSLGLQQPQTVELVAPALSLILAGDSVALFGAPGAGRTTKMEPPPPPPPDTCPRSTWVPSRLSHSSSAAGAAGHGLVHTVASPTSGTPSTLTSQQGSVTSAQSTVAPGPLVSPTQTSGAAGPASFFGADSLSSSGDTQVVLTASLGGSQQQSPTAAPVSPHLQQNGFTNSGMLAYDFIFRTWTGNNTLTYTQSMQPPDPRSHHPGYCNAAQLGSDVALTGLLSTQPAPEYWCSVAYFELDTQVGETFKVPSSCPNVTVDGYVDPSGGNRFCLGALSNVHRTEQSEKARLHIGKGVQLDLRGEGDVWLRCLSDHSVFVQSYYLDREAGRAPGDAVHKIYPSAYIKVFDLRQCHRQMQQQAATAQAAAAAQAAAVAGHIPGPHSVGLSAAAGIGVDDLRRLCILRLSFVKGWGPDYPRQSIKETPCWIEVHLHRALQLLDEVLHTMPIDGHRPIE</sequence>
<evidence type="ECO:0000313" key="13">
    <source>
        <dbReference type="EMBL" id="GFG28338.1"/>
    </source>
</evidence>
<evidence type="ECO:0000313" key="14">
    <source>
        <dbReference type="Proteomes" id="UP000502823"/>
    </source>
</evidence>
<dbReference type="GO" id="GO:0060395">
    <property type="term" value="P:SMAD protein signal transduction"/>
    <property type="evidence" value="ECO:0007669"/>
    <property type="project" value="TreeGrafter"/>
</dbReference>
<evidence type="ECO:0000256" key="6">
    <source>
        <dbReference type="ARBA" id="ARBA00023125"/>
    </source>
</evidence>
<evidence type="ECO:0000256" key="7">
    <source>
        <dbReference type="ARBA" id="ARBA00023163"/>
    </source>
</evidence>
<dbReference type="InterPro" id="IPR008984">
    <property type="entry name" value="SMAD_FHA_dom_sf"/>
</dbReference>
<organism evidence="13 14">
    <name type="scientific">Coptotermes formosanus</name>
    <name type="common">Formosan subterranean termite</name>
    <dbReference type="NCBI Taxonomy" id="36987"/>
    <lineage>
        <taxon>Eukaryota</taxon>
        <taxon>Metazoa</taxon>
        <taxon>Ecdysozoa</taxon>
        <taxon>Arthropoda</taxon>
        <taxon>Hexapoda</taxon>
        <taxon>Insecta</taxon>
        <taxon>Pterygota</taxon>
        <taxon>Neoptera</taxon>
        <taxon>Polyneoptera</taxon>
        <taxon>Dictyoptera</taxon>
        <taxon>Blattodea</taxon>
        <taxon>Blattoidea</taxon>
        <taxon>Termitoidae</taxon>
        <taxon>Rhinotermitidae</taxon>
        <taxon>Coptotermes</taxon>
    </lineage>
</organism>
<reference evidence="14" key="1">
    <citation type="submission" date="2020-01" db="EMBL/GenBank/DDBJ databases">
        <title>Draft genome sequence of the Termite Coptotermes fromosanus.</title>
        <authorList>
            <person name="Itakura S."/>
            <person name="Yosikawa Y."/>
            <person name="Umezawa K."/>
        </authorList>
    </citation>
    <scope>NUCLEOTIDE SEQUENCE [LARGE SCALE GENOMIC DNA]</scope>
</reference>
<dbReference type="Pfam" id="PF03166">
    <property type="entry name" value="MH2"/>
    <property type="match status" value="1"/>
</dbReference>
<dbReference type="Proteomes" id="UP000502823">
    <property type="component" value="Unassembled WGS sequence"/>
</dbReference>
<keyword evidence="2 9" id="KW-0963">Cytoplasm</keyword>
<dbReference type="InterPro" id="IPR013790">
    <property type="entry name" value="Dwarfin"/>
</dbReference>
<feature type="region of interest" description="Disordered" evidence="10">
    <location>
        <begin position="226"/>
        <end position="312"/>
    </location>
</feature>
<dbReference type="GO" id="GO:0070411">
    <property type="term" value="F:I-SMAD binding"/>
    <property type="evidence" value="ECO:0007669"/>
    <property type="project" value="TreeGrafter"/>
</dbReference>
<dbReference type="Gene3D" id="3.90.520.10">
    <property type="entry name" value="SMAD MH1 domain"/>
    <property type="match status" value="1"/>
</dbReference>
<comment type="caution">
    <text evidence="13">The sequence shown here is derived from an EMBL/GenBank/DDBJ whole genome shotgun (WGS) entry which is preliminary data.</text>
</comment>
<keyword evidence="8 9" id="KW-0539">Nucleus</keyword>
<dbReference type="PROSITE" id="PS51075">
    <property type="entry name" value="MH1"/>
    <property type="match status" value="1"/>
</dbReference>
<accession>A0A6L2PDB4</accession>
<dbReference type="InterPro" id="IPR003619">
    <property type="entry name" value="MAD_homology1_Dwarfin-type"/>
</dbReference>
<name>A0A6L2PDB4_COPFO</name>
<dbReference type="GO" id="GO:0000978">
    <property type="term" value="F:RNA polymerase II cis-regulatory region sequence-specific DNA binding"/>
    <property type="evidence" value="ECO:0007669"/>
    <property type="project" value="TreeGrafter"/>
</dbReference>
<evidence type="ECO:0000256" key="4">
    <source>
        <dbReference type="ARBA" id="ARBA00022833"/>
    </source>
</evidence>
<gene>
    <name evidence="13" type="ORF">Cfor_09089</name>
</gene>
<evidence type="ECO:0000256" key="1">
    <source>
        <dbReference type="ARBA" id="ARBA00005545"/>
    </source>
</evidence>
<dbReference type="AlphaFoldDB" id="A0A6L2PDB4"/>
<dbReference type="EMBL" id="BLKM01006607">
    <property type="protein sequence ID" value="GFG28338.1"/>
    <property type="molecule type" value="Genomic_DNA"/>
</dbReference>
<dbReference type="SMART" id="SM00524">
    <property type="entry name" value="DWB"/>
    <property type="match status" value="1"/>
</dbReference>
<dbReference type="FunFam" id="2.60.200.10:FF:000002">
    <property type="entry name" value="Mothers against decapentaplegic homolog"/>
    <property type="match status" value="1"/>
</dbReference>
<dbReference type="PANTHER" id="PTHR13703">
    <property type="entry name" value="SMAD"/>
    <property type="match status" value="1"/>
</dbReference>
<dbReference type="FunCoup" id="A0A6L2PDB4">
    <property type="interactions" value="1869"/>
</dbReference>
<evidence type="ECO:0000259" key="11">
    <source>
        <dbReference type="PROSITE" id="PS51075"/>
    </source>
</evidence>
<dbReference type="CDD" id="cd10498">
    <property type="entry name" value="MH2_SMAD_4"/>
    <property type="match status" value="1"/>
</dbReference>
<dbReference type="GO" id="GO:0030509">
    <property type="term" value="P:BMP signaling pathway"/>
    <property type="evidence" value="ECO:0007669"/>
    <property type="project" value="TreeGrafter"/>
</dbReference>
<dbReference type="FunFam" id="3.90.520.10:FF:000002">
    <property type="entry name" value="Mothers against decapentaplegic homolog"/>
    <property type="match status" value="1"/>
</dbReference>
<dbReference type="Pfam" id="PF03165">
    <property type="entry name" value="MH1"/>
    <property type="match status" value="1"/>
</dbReference>
<dbReference type="InterPro" id="IPR013019">
    <property type="entry name" value="MAD_homology_MH1"/>
</dbReference>
<feature type="compositionally biased region" description="Low complexity" evidence="10">
    <location>
        <begin position="275"/>
        <end position="290"/>
    </location>
</feature>
<dbReference type="InterPro" id="IPR017855">
    <property type="entry name" value="SMAD-like_dom_sf"/>
</dbReference>
<keyword evidence="6" id="KW-0238">DNA-binding</keyword>
<dbReference type="GO" id="GO:0009653">
    <property type="term" value="P:anatomical structure morphogenesis"/>
    <property type="evidence" value="ECO:0007669"/>
    <property type="project" value="TreeGrafter"/>
</dbReference>
<evidence type="ECO:0000256" key="8">
    <source>
        <dbReference type="ARBA" id="ARBA00023242"/>
    </source>
</evidence>